<gene>
    <name evidence="2" type="ORF">BRARA_J00747</name>
</gene>
<dbReference type="EMBL" id="CM010637">
    <property type="protein sequence ID" value="RID40719.1"/>
    <property type="molecule type" value="Genomic_DNA"/>
</dbReference>
<sequence length="117" mass="13306">MVCTDATWNESGLIAGLEWAFSDQRRPCISQDSKLEEFVVSPLMEKSLAYYTWIEDSQTLTKVIQKKDFIKELVGILQDIYEPFCCFSSISFIFIPRTINILADTLAKHALYVSIAG</sequence>
<proteinExistence type="predicted"/>
<dbReference type="AlphaFoldDB" id="A0A397XIW9"/>
<evidence type="ECO:0000313" key="3">
    <source>
        <dbReference type="Proteomes" id="UP000264353"/>
    </source>
</evidence>
<protein>
    <recommendedName>
        <fullName evidence="1">RNase H type-1 domain-containing protein</fullName>
    </recommendedName>
</protein>
<accession>A0A397XIW9</accession>
<dbReference type="InterPro" id="IPR002156">
    <property type="entry name" value="RNaseH_domain"/>
</dbReference>
<organism evidence="2 3">
    <name type="scientific">Brassica campestris</name>
    <name type="common">Field mustard</name>
    <dbReference type="NCBI Taxonomy" id="3711"/>
    <lineage>
        <taxon>Eukaryota</taxon>
        <taxon>Viridiplantae</taxon>
        <taxon>Streptophyta</taxon>
        <taxon>Embryophyta</taxon>
        <taxon>Tracheophyta</taxon>
        <taxon>Spermatophyta</taxon>
        <taxon>Magnoliopsida</taxon>
        <taxon>eudicotyledons</taxon>
        <taxon>Gunneridae</taxon>
        <taxon>Pentapetalae</taxon>
        <taxon>rosids</taxon>
        <taxon>malvids</taxon>
        <taxon>Brassicales</taxon>
        <taxon>Brassicaceae</taxon>
        <taxon>Brassiceae</taxon>
        <taxon>Brassica</taxon>
    </lineage>
</organism>
<name>A0A397XIW9_BRACM</name>
<reference evidence="2 3" key="1">
    <citation type="submission" date="2018-06" db="EMBL/GenBank/DDBJ databases">
        <title>WGS assembly of Brassica rapa FPsc.</title>
        <authorList>
            <person name="Bowman J."/>
            <person name="Kohchi T."/>
            <person name="Yamato K."/>
            <person name="Jenkins J."/>
            <person name="Shu S."/>
            <person name="Ishizaki K."/>
            <person name="Yamaoka S."/>
            <person name="Nishihama R."/>
            <person name="Nakamura Y."/>
            <person name="Berger F."/>
            <person name="Adam C."/>
            <person name="Aki S."/>
            <person name="Althoff F."/>
            <person name="Araki T."/>
            <person name="Arteaga-Vazquez M."/>
            <person name="Balasubrmanian S."/>
            <person name="Bauer D."/>
            <person name="Boehm C."/>
            <person name="Briginshaw L."/>
            <person name="Caballero-Perez J."/>
            <person name="Catarino B."/>
            <person name="Chen F."/>
            <person name="Chiyoda S."/>
            <person name="Chovatia M."/>
            <person name="Davies K."/>
            <person name="Delmans M."/>
            <person name="Demura T."/>
            <person name="Dierschke T."/>
            <person name="Dolan L."/>
            <person name="Dorantes-Acosta A."/>
            <person name="Eklund D."/>
            <person name="Florent S."/>
            <person name="Flores-Sandoval E."/>
            <person name="Fujiyama A."/>
            <person name="Fukuzawa H."/>
            <person name="Galik B."/>
            <person name="Grimanelli D."/>
            <person name="Grimwood J."/>
            <person name="Grossniklaus U."/>
            <person name="Hamada T."/>
            <person name="Haseloff J."/>
            <person name="Hetherington A."/>
            <person name="Higo A."/>
            <person name="Hirakawa Y."/>
            <person name="Hundley H."/>
            <person name="Ikeda Y."/>
            <person name="Inoue K."/>
            <person name="Inoue S."/>
            <person name="Ishida S."/>
            <person name="Jia Q."/>
            <person name="Kakita M."/>
            <person name="Kanazawa T."/>
            <person name="Kawai Y."/>
            <person name="Kawashima T."/>
            <person name="Kennedy M."/>
            <person name="Kinose K."/>
            <person name="Kinoshita T."/>
            <person name="Kohara Y."/>
            <person name="Koide E."/>
            <person name="Komatsu K."/>
            <person name="Kopischke S."/>
            <person name="Kubo M."/>
            <person name="Kyozuka J."/>
            <person name="Lagercrantz U."/>
            <person name="Lin S."/>
            <person name="Lindquist E."/>
            <person name="Lipzen A."/>
            <person name="Lu C."/>
            <person name="Luna E."/>
            <person name="Martienssen R."/>
            <person name="Minamino N."/>
            <person name="Mizutani M."/>
            <person name="Mizutani M."/>
            <person name="Mochizuki N."/>
            <person name="Monte I."/>
            <person name="Mosher R."/>
            <person name="Nagasaki H."/>
            <person name="Nakagami H."/>
            <person name="Naramoto S."/>
            <person name="Nishitani K."/>
            <person name="Ohtani M."/>
            <person name="Okamoto T."/>
            <person name="Okumura M."/>
            <person name="Phillips J."/>
            <person name="Pollak B."/>
            <person name="Reinders A."/>
            <person name="Roevekamp M."/>
            <person name="Sano R."/>
            <person name="Sawa S."/>
            <person name="Schmid M."/>
            <person name="Shirakawa M."/>
            <person name="Solano R."/>
            <person name="Spunde A."/>
            <person name="Suetsugu N."/>
            <person name="Sugano S."/>
            <person name="Sugiyama A."/>
            <person name="Sun R."/>
            <person name="Suzuki Y."/>
            <person name="Takenaka M."/>
            <person name="Takezawa D."/>
            <person name="Tomogane H."/>
            <person name="Tsuzuki M."/>
            <person name="Ueda T."/>
            <person name="Umeda M."/>
            <person name="Ward J."/>
            <person name="Watanabe Y."/>
            <person name="Yazaki K."/>
            <person name="Yokoyama R."/>
            <person name="Yoshitake Y."/>
            <person name="Yotsui I."/>
            <person name="Zachgo S."/>
            <person name="Schmutz J."/>
        </authorList>
    </citation>
    <scope>NUCLEOTIDE SEQUENCE [LARGE SCALE GENOMIC DNA]</scope>
    <source>
        <strain evidence="3">cv. B-3</strain>
    </source>
</reference>
<dbReference type="GO" id="GO:0003676">
    <property type="term" value="F:nucleic acid binding"/>
    <property type="evidence" value="ECO:0007669"/>
    <property type="project" value="InterPro"/>
</dbReference>
<dbReference type="GO" id="GO:0004523">
    <property type="term" value="F:RNA-DNA hybrid ribonuclease activity"/>
    <property type="evidence" value="ECO:0007669"/>
    <property type="project" value="InterPro"/>
</dbReference>
<dbReference type="Proteomes" id="UP000264353">
    <property type="component" value="Chromosome A10"/>
</dbReference>
<evidence type="ECO:0000313" key="2">
    <source>
        <dbReference type="EMBL" id="RID40719.1"/>
    </source>
</evidence>
<feature type="domain" description="RNase H type-1" evidence="1">
    <location>
        <begin position="56"/>
        <end position="110"/>
    </location>
</feature>
<dbReference type="Pfam" id="PF13456">
    <property type="entry name" value="RVT_3"/>
    <property type="match status" value="1"/>
</dbReference>
<evidence type="ECO:0000259" key="1">
    <source>
        <dbReference type="Pfam" id="PF13456"/>
    </source>
</evidence>